<reference evidence="1 2" key="1">
    <citation type="journal article" date="2019" name="Commun. Biol.">
        <title>The bagworm genome reveals a unique fibroin gene that provides high tensile strength.</title>
        <authorList>
            <person name="Kono N."/>
            <person name="Nakamura H."/>
            <person name="Ohtoshi R."/>
            <person name="Tomita M."/>
            <person name="Numata K."/>
            <person name="Arakawa K."/>
        </authorList>
    </citation>
    <scope>NUCLEOTIDE SEQUENCE [LARGE SCALE GENOMIC DNA]</scope>
</reference>
<name>A0A4C1VGE1_EUMVA</name>
<accession>A0A4C1VGE1</accession>
<sequence length="117" mass="12353">MATIALLGRCLSAAVDTPSGPGLSFGEAYDNLVECGWGDEQVSRGGEGGGHELLHTVPHLCMMFLQSWGGGGWIRGKLLSQMFGYHLRSGFGVIAPDPERSVIGHLGAAALVSWRQS</sequence>
<gene>
    <name evidence="1" type="ORF">EVAR_23742_1</name>
</gene>
<organism evidence="1 2">
    <name type="scientific">Eumeta variegata</name>
    <name type="common">Bagworm moth</name>
    <name type="synonym">Eumeta japonica</name>
    <dbReference type="NCBI Taxonomy" id="151549"/>
    <lineage>
        <taxon>Eukaryota</taxon>
        <taxon>Metazoa</taxon>
        <taxon>Ecdysozoa</taxon>
        <taxon>Arthropoda</taxon>
        <taxon>Hexapoda</taxon>
        <taxon>Insecta</taxon>
        <taxon>Pterygota</taxon>
        <taxon>Neoptera</taxon>
        <taxon>Endopterygota</taxon>
        <taxon>Lepidoptera</taxon>
        <taxon>Glossata</taxon>
        <taxon>Ditrysia</taxon>
        <taxon>Tineoidea</taxon>
        <taxon>Psychidae</taxon>
        <taxon>Oiketicinae</taxon>
        <taxon>Eumeta</taxon>
    </lineage>
</organism>
<evidence type="ECO:0000313" key="1">
    <source>
        <dbReference type="EMBL" id="GBP37693.1"/>
    </source>
</evidence>
<dbReference type="AlphaFoldDB" id="A0A4C1VGE1"/>
<proteinExistence type="predicted"/>
<protein>
    <submittedName>
        <fullName evidence="1">Uncharacterized protein</fullName>
    </submittedName>
</protein>
<dbReference type="EMBL" id="BGZK01000337">
    <property type="protein sequence ID" value="GBP37693.1"/>
    <property type="molecule type" value="Genomic_DNA"/>
</dbReference>
<keyword evidence="2" id="KW-1185">Reference proteome</keyword>
<evidence type="ECO:0000313" key="2">
    <source>
        <dbReference type="Proteomes" id="UP000299102"/>
    </source>
</evidence>
<comment type="caution">
    <text evidence="1">The sequence shown here is derived from an EMBL/GenBank/DDBJ whole genome shotgun (WGS) entry which is preliminary data.</text>
</comment>
<dbReference type="Proteomes" id="UP000299102">
    <property type="component" value="Unassembled WGS sequence"/>
</dbReference>